<sequence>MRQIYHKIRGSHPGYIGIELPNETEVILLDEENFNLFRKSSNYNGTRILIKDQYCHFLKPTHGSWHIVIEGRSTDFKPEMVNIIYKAA</sequence>
<dbReference type="EMBL" id="WWNE01000003">
    <property type="protein sequence ID" value="NBG64962.1"/>
    <property type="molecule type" value="Genomic_DNA"/>
</dbReference>
<dbReference type="RefSeq" id="WP_160631603.1">
    <property type="nucleotide sequence ID" value="NZ_WWNE01000003.1"/>
</dbReference>
<comment type="caution">
    <text evidence="1">The sequence shown here is derived from an EMBL/GenBank/DDBJ whole genome shotgun (WGS) entry which is preliminary data.</text>
</comment>
<protein>
    <submittedName>
        <fullName evidence="1">DUF1883 domain-containing protein</fullName>
    </submittedName>
</protein>
<name>A0A6N9NGL7_9FLAO</name>
<dbReference type="Gene3D" id="4.10.1210.10">
    <property type="entry name" value="Atu1913-like"/>
    <property type="match status" value="1"/>
</dbReference>
<reference evidence="1 2" key="1">
    <citation type="submission" date="2019-12" db="EMBL/GenBank/DDBJ databases">
        <authorList>
            <person name="Zhao J."/>
        </authorList>
    </citation>
    <scope>NUCLEOTIDE SEQUENCE [LARGE SCALE GENOMIC DNA]</scope>
    <source>
        <strain evidence="1 2">S-15</strain>
    </source>
</reference>
<dbReference type="InterPro" id="IPR036488">
    <property type="entry name" value="DUF1883-like_sf"/>
</dbReference>
<dbReference type="SUPFAM" id="SSF141099">
    <property type="entry name" value="Atu1913-like"/>
    <property type="match status" value="1"/>
</dbReference>
<dbReference type="AlphaFoldDB" id="A0A6N9NGL7"/>
<gene>
    <name evidence="1" type="ORF">GQN54_02460</name>
</gene>
<evidence type="ECO:0000313" key="2">
    <source>
        <dbReference type="Proteomes" id="UP000470771"/>
    </source>
</evidence>
<accession>A0A6N9NGL7</accession>
<keyword evidence="2" id="KW-1185">Reference proteome</keyword>
<evidence type="ECO:0000313" key="1">
    <source>
        <dbReference type="EMBL" id="NBG64962.1"/>
    </source>
</evidence>
<organism evidence="1 2">
    <name type="scientific">Acidiluteibacter ferrifornacis</name>
    <dbReference type="NCBI Taxonomy" id="2692424"/>
    <lineage>
        <taxon>Bacteria</taxon>
        <taxon>Pseudomonadati</taxon>
        <taxon>Bacteroidota</taxon>
        <taxon>Flavobacteriia</taxon>
        <taxon>Flavobacteriales</taxon>
        <taxon>Cryomorphaceae</taxon>
        <taxon>Acidiluteibacter</taxon>
    </lineage>
</organism>
<dbReference type="Proteomes" id="UP000470771">
    <property type="component" value="Unassembled WGS sequence"/>
</dbReference>
<proteinExistence type="predicted"/>